<feature type="compositionally biased region" description="Basic residues" evidence="1">
    <location>
        <begin position="11"/>
        <end position="25"/>
    </location>
</feature>
<keyword evidence="4" id="KW-1185">Reference proteome</keyword>
<feature type="domain" description="DUF7595" evidence="2">
    <location>
        <begin position="109"/>
        <end position="341"/>
    </location>
</feature>
<sequence length="442" mass="49466">MAPGRPLTYKPHAHSMAPRKRRRAHTPPTLSSPDWTLPVDLVLEIVARSDAATLVRCTAACKLLRREILRPAFLGRVCQEPDGVVPPRLLGYLADDRTDVFCLMHPATPAAASFAENQLAPFVWRCATRLLEEYKTVASRGGLVLLQRRSLDEDDVHCTRRLRSHRLSDLCVYDPMSGECAFLPFPPDIDVEQWHHSYALLTAADGIGCSFLLLAANMAELISLESCFSVQAVSSGDAGEWGPVARVENALRPWRWSVFTDRVDAVVVIDGVVSWMVDVGHYIITYDVRTAAAGWIELPAVSTADDDGDKRCKMHLGSSPDGRLCLFAVHELRVSLWVLSSGEWERYAELDLLPHVRSLFELYTDGADLFEAFQFQLTELDLRSRTLLIWLEHCPDSPLPGNRLGRFVVDMDKSEIGWTGMTMRGVPYEVDLLSQLSAMKTY</sequence>
<gene>
    <name evidence="3" type="ORF">PVAP13_9KG239800</name>
</gene>
<dbReference type="SUPFAM" id="SSF81383">
    <property type="entry name" value="F-box domain"/>
    <property type="match status" value="1"/>
</dbReference>
<dbReference type="Proteomes" id="UP000823388">
    <property type="component" value="Chromosome 9K"/>
</dbReference>
<dbReference type="InterPro" id="IPR036047">
    <property type="entry name" value="F-box-like_dom_sf"/>
</dbReference>
<evidence type="ECO:0000256" key="1">
    <source>
        <dbReference type="SAM" id="MobiDB-lite"/>
    </source>
</evidence>
<comment type="caution">
    <text evidence="3">The sequence shown here is derived from an EMBL/GenBank/DDBJ whole genome shotgun (WGS) entry which is preliminary data.</text>
</comment>
<protein>
    <recommendedName>
        <fullName evidence="2">DUF7595 domain-containing protein</fullName>
    </recommendedName>
</protein>
<dbReference type="AlphaFoldDB" id="A0A8T0NQ07"/>
<dbReference type="InterPro" id="IPR056016">
    <property type="entry name" value="DUF7595"/>
</dbReference>
<feature type="region of interest" description="Disordered" evidence="1">
    <location>
        <begin position="1"/>
        <end position="31"/>
    </location>
</feature>
<evidence type="ECO:0000259" key="2">
    <source>
        <dbReference type="Pfam" id="PF24523"/>
    </source>
</evidence>
<name>A0A8T0NQ07_PANVG</name>
<dbReference type="EMBL" id="CM029053">
    <property type="protein sequence ID" value="KAG2550102.1"/>
    <property type="molecule type" value="Genomic_DNA"/>
</dbReference>
<proteinExistence type="predicted"/>
<evidence type="ECO:0000313" key="3">
    <source>
        <dbReference type="EMBL" id="KAG2550102.1"/>
    </source>
</evidence>
<dbReference type="Pfam" id="PF24523">
    <property type="entry name" value="DUF7595"/>
    <property type="match status" value="1"/>
</dbReference>
<reference evidence="3" key="1">
    <citation type="submission" date="2020-05" db="EMBL/GenBank/DDBJ databases">
        <title>WGS assembly of Panicum virgatum.</title>
        <authorList>
            <person name="Lovell J.T."/>
            <person name="Jenkins J."/>
            <person name="Shu S."/>
            <person name="Juenger T.E."/>
            <person name="Schmutz J."/>
        </authorList>
    </citation>
    <scope>NUCLEOTIDE SEQUENCE</scope>
    <source>
        <strain evidence="3">AP13</strain>
    </source>
</reference>
<organism evidence="3 4">
    <name type="scientific">Panicum virgatum</name>
    <name type="common">Blackwell switchgrass</name>
    <dbReference type="NCBI Taxonomy" id="38727"/>
    <lineage>
        <taxon>Eukaryota</taxon>
        <taxon>Viridiplantae</taxon>
        <taxon>Streptophyta</taxon>
        <taxon>Embryophyta</taxon>
        <taxon>Tracheophyta</taxon>
        <taxon>Spermatophyta</taxon>
        <taxon>Magnoliopsida</taxon>
        <taxon>Liliopsida</taxon>
        <taxon>Poales</taxon>
        <taxon>Poaceae</taxon>
        <taxon>PACMAD clade</taxon>
        <taxon>Panicoideae</taxon>
        <taxon>Panicodae</taxon>
        <taxon>Paniceae</taxon>
        <taxon>Panicinae</taxon>
        <taxon>Panicum</taxon>
        <taxon>Panicum sect. Hiantes</taxon>
    </lineage>
</organism>
<dbReference type="PANTHER" id="PTHR35828">
    <property type="entry name" value="OS08G0203800 PROTEIN-RELATED"/>
    <property type="match status" value="1"/>
</dbReference>
<evidence type="ECO:0000313" key="4">
    <source>
        <dbReference type="Proteomes" id="UP000823388"/>
    </source>
</evidence>
<accession>A0A8T0NQ07</accession>
<dbReference type="PANTHER" id="PTHR35828:SF22">
    <property type="entry name" value="OS10G0103633 PROTEIN"/>
    <property type="match status" value="1"/>
</dbReference>